<reference evidence="2" key="1">
    <citation type="submission" date="2017-02" db="UniProtKB">
        <authorList>
            <consortium name="WormBaseParasite"/>
        </authorList>
    </citation>
    <scope>IDENTIFICATION</scope>
</reference>
<evidence type="ECO:0000313" key="1">
    <source>
        <dbReference type="Proteomes" id="UP000036681"/>
    </source>
</evidence>
<evidence type="ECO:0000313" key="2">
    <source>
        <dbReference type="WBParaSite" id="ALUE_0001498301-mRNA-1"/>
    </source>
</evidence>
<dbReference type="WBParaSite" id="ALUE_0001498301-mRNA-1">
    <property type="protein sequence ID" value="ALUE_0001498301-mRNA-1"/>
    <property type="gene ID" value="ALUE_0001498301"/>
</dbReference>
<keyword evidence="1" id="KW-1185">Reference proteome</keyword>
<name>A0A0M3IBB2_ASCLU</name>
<proteinExistence type="predicted"/>
<organism evidence="1 2">
    <name type="scientific">Ascaris lumbricoides</name>
    <name type="common">Giant roundworm</name>
    <dbReference type="NCBI Taxonomy" id="6252"/>
    <lineage>
        <taxon>Eukaryota</taxon>
        <taxon>Metazoa</taxon>
        <taxon>Ecdysozoa</taxon>
        <taxon>Nematoda</taxon>
        <taxon>Chromadorea</taxon>
        <taxon>Rhabditida</taxon>
        <taxon>Spirurina</taxon>
        <taxon>Ascaridomorpha</taxon>
        <taxon>Ascaridoidea</taxon>
        <taxon>Ascarididae</taxon>
        <taxon>Ascaris</taxon>
    </lineage>
</organism>
<dbReference type="AlphaFoldDB" id="A0A0M3IBB2"/>
<protein>
    <submittedName>
        <fullName evidence="2">CFEM domain-containing protein</fullName>
    </submittedName>
</protein>
<sequence length="66" mass="7124">MQDCSDGCRFSCYAVDHCNDSDQSMIACAPDIRKRDSIADSVTAAKSVVMAVKNAFLVIAFFSPLS</sequence>
<dbReference type="Proteomes" id="UP000036681">
    <property type="component" value="Unplaced"/>
</dbReference>
<accession>A0A0M3IBB2</accession>